<evidence type="ECO:0000313" key="2">
    <source>
        <dbReference type="Proteomes" id="UP001611339"/>
    </source>
</evidence>
<evidence type="ECO:0000313" key="1">
    <source>
        <dbReference type="EMBL" id="MFI1716901.1"/>
    </source>
</evidence>
<dbReference type="Proteomes" id="UP001611339">
    <property type="component" value="Unassembled WGS sequence"/>
</dbReference>
<organism evidence="1 2">
    <name type="scientific">Streptomyces litmocidini</name>
    <dbReference type="NCBI Taxonomy" id="67318"/>
    <lineage>
        <taxon>Bacteria</taxon>
        <taxon>Bacillati</taxon>
        <taxon>Actinomycetota</taxon>
        <taxon>Actinomycetes</taxon>
        <taxon>Kitasatosporales</taxon>
        <taxon>Streptomycetaceae</taxon>
        <taxon>Streptomyces</taxon>
    </lineage>
</organism>
<dbReference type="EMBL" id="JBIRUI010000012">
    <property type="protein sequence ID" value="MFI1716901.1"/>
    <property type="molecule type" value="Genomic_DNA"/>
</dbReference>
<comment type="caution">
    <text evidence="1">The sequence shown here is derived from an EMBL/GenBank/DDBJ whole genome shotgun (WGS) entry which is preliminary data.</text>
</comment>
<accession>A0ABW7UB73</accession>
<keyword evidence="2" id="KW-1185">Reference proteome</keyword>
<name>A0ABW7UB73_9ACTN</name>
<sequence length="50" mass="5466">MAATSEPAGRLAAFGNRLVDVRLWLREELARLREEPGSFLSGGGRLRPVS</sequence>
<dbReference type="RefSeq" id="WP_398711121.1">
    <property type="nucleotide sequence ID" value="NZ_JBIRUI010000012.1"/>
</dbReference>
<proteinExistence type="predicted"/>
<reference evidence="1 2" key="1">
    <citation type="submission" date="2024-10" db="EMBL/GenBank/DDBJ databases">
        <title>The Natural Products Discovery Center: Release of the First 8490 Sequenced Strains for Exploring Actinobacteria Biosynthetic Diversity.</title>
        <authorList>
            <person name="Kalkreuter E."/>
            <person name="Kautsar S.A."/>
            <person name="Yang D."/>
            <person name="Bader C.D."/>
            <person name="Teijaro C.N."/>
            <person name="Fluegel L."/>
            <person name="Davis C.M."/>
            <person name="Simpson J.R."/>
            <person name="Lauterbach L."/>
            <person name="Steele A.D."/>
            <person name="Gui C."/>
            <person name="Meng S."/>
            <person name="Li G."/>
            <person name="Viehrig K."/>
            <person name="Ye F."/>
            <person name="Su P."/>
            <person name="Kiefer A.F."/>
            <person name="Nichols A."/>
            <person name="Cepeda A.J."/>
            <person name="Yan W."/>
            <person name="Fan B."/>
            <person name="Jiang Y."/>
            <person name="Adhikari A."/>
            <person name="Zheng C.-J."/>
            <person name="Schuster L."/>
            <person name="Cowan T.M."/>
            <person name="Smanski M.J."/>
            <person name="Chevrette M.G."/>
            <person name="De Carvalho L.P.S."/>
            <person name="Shen B."/>
        </authorList>
    </citation>
    <scope>NUCLEOTIDE SEQUENCE [LARGE SCALE GENOMIC DNA]</scope>
    <source>
        <strain evidence="1 2">NPDC020602</strain>
    </source>
</reference>
<protein>
    <submittedName>
        <fullName evidence="1">Uncharacterized protein</fullName>
    </submittedName>
</protein>
<gene>
    <name evidence="1" type="ORF">ACH407_25435</name>
</gene>